<dbReference type="STRING" id="66420.A0A0N0PF12"/>
<organism evidence="2 3">
    <name type="scientific">Papilio xuthus</name>
    <name type="common">Asian swallowtail butterfly</name>
    <dbReference type="NCBI Taxonomy" id="66420"/>
    <lineage>
        <taxon>Eukaryota</taxon>
        <taxon>Metazoa</taxon>
        <taxon>Ecdysozoa</taxon>
        <taxon>Arthropoda</taxon>
        <taxon>Hexapoda</taxon>
        <taxon>Insecta</taxon>
        <taxon>Pterygota</taxon>
        <taxon>Neoptera</taxon>
        <taxon>Endopterygota</taxon>
        <taxon>Lepidoptera</taxon>
        <taxon>Glossata</taxon>
        <taxon>Ditrysia</taxon>
        <taxon>Papilionoidea</taxon>
        <taxon>Papilionidae</taxon>
        <taxon>Papilioninae</taxon>
        <taxon>Papilio</taxon>
    </lineage>
</organism>
<dbReference type="AlphaFoldDB" id="A0A0N0PF12"/>
<reference evidence="2 3" key="1">
    <citation type="journal article" date="2015" name="Nat. Commun.">
        <title>Outbred genome sequencing and CRISPR/Cas9 gene editing in butterflies.</title>
        <authorList>
            <person name="Li X."/>
            <person name="Fan D."/>
            <person name="Zhang W."/>
            <person name="Liu G."/>
            <person name="Zhang L."/>
            <person name="Zhao L."/>
            <person name="Fang X."/>
            <person name="Chen L."/>
            <person name="Dong Y."/>
            <person name="Chen Y."/>
            <person name="Ding Y."/>
            <person name="Zhao R."/>
            <person name="Feng M."/>
            <person name="Zhu Y."/>
            <person name="Feng Y."/>
            <person name="Jiang X."/>
            <person name="Zhu D."/>
            <person name="Xiang H."/>
            <person name="Feng X."/>
            <person name="Li S."/>
            <person name="Wang J."/>
            <person name="Zhang G."/>
            <person name="Kronforst M.R."/>
            <person name="Wang W."/>
        </authorList>
    </citation>
    <scope>NUCLEOTIDE SEQUENCE [LARGE SCALE GENOMIC DNA]</scope>
    <source>
        <strain evidence="2">Ya'a_city_454_Px</strain>
        <tissue evidence="2">Whole body</tissue>
    </source>
</reference>
<evidence type="ECO:0000256" key="1">
    <source>
        <dbReference type="SAM" id="MobiDB-lite"/>
    </source>
</evidence>
<proteinExistence type="predicted"/>
<accession>A0A0N0PF12</accession>
<feature type="region of interest" description="Disordered" evidence="1">
    <location>
        <begin position="172"/>
        <end position="247"/>
    </location>
</feature>
<feature type="compositionally biased region" description="Pro residues" evidence="1">
    <location>
        <begin position="223"/>
        <end position="237"/>
    </location>
</feature>
<protein>
    <submittedName>
        <fullName evidence="2">Uncharacterized protein</fullName>
    </submittedName>
</protein>
<evidence type="ECO:0000313" key="3">
    <source>
        <dbReference type="Proteomes" id="UP000053268"/>
    </source>
</evidence>
<sequence>MTSGASTIEINMIYYFIVCLFSRKAAQQAQQEAGAAAQVVEVVLPRGQSARAYHPVGPGHLHSVRNSPGGPTLARLRVVTAPPTCVQELAHAPSPSLQGESVSPRIIADVDSMHSDTHFKRGGRRTARARADQSYTQFAVMDDDNVSALQQMTKGGALTLVSLWKSQFDDSEETTDNEWKQEQLQSPEHRGGGGRATSAVSSCSNAARTQLPATHTQHTQPSQPTPPTQQPVPPSPSPTKLTHNQVT</sequence>
<keyword evidence="3" id="KW-1185">Reference proteome</keyword>
<feature type="compositionally biased region" description="Basic and acidic residues" evidence="1">
    <location>
        <begin position="177"/>
        <end position="191"/>
    </location>
</feature>
<feature type="compositionally biased region" description="Polar residues" evidence="1">
    <location>
        <begin position="198"/>
        <end position="213"/>
    </location>
</feature>
<name>A0A0N0PF12_PAPXU</name>
<dbReference type="EMBL" id="LADI01009357">
    <property type="protein sequence ID" value="KPJ20701.1"/>
    <property type="molecule type" value="Genomic_DNA"/>
</dbReference>
<dbReference type="Proteomes" id="UP000053268">
    <property type="component" value="Unassembled WGS sequence"/>
</dbReference>
<evidence type="ECO:0000313" key="2">
    <source>
        <dbReference type="EMBL" id="KPJ20701.1"/>
    </source>
</evidence>
<gene>
    <name evidence="2" type="ORF">RR46_00149</name>
</gene>
<comment type="caution">
    <text evidence="2">The sequence shown here is derived from an EMBL/GenBank/DDBJ whole genome shotgun (WGS) entry which is preliminary data.</text>
</comment>